<proteinExistence type="predicted"/>
<dbReference type="GO" id="GO:0004180">
    <property type="term" value="F:carboxypeptidase activity"/>
    <property type="evidence" value="ECO:0007669"/>
    <property type="project" value="UniProtKB-KW"/>
</dbReference>
<keyword evidence="15" id="KW-0482">Metalloprotease</keyword>
<evidence type="ECO:0000256" key="8">
    <source>
        <dbReference type="ARBA" id="ARBA00022670"/>
    </source>
</evidence>
<evidence type="ECO:0000256" key="4">
    <source>
        <dbReference type="ARBA" id="ARBA00004613"/>
    </source>
</evidence>
<evidence type="ECO:0000256" key="14">
    <source>
        <dbReference type="ARBA" id="ARBA00023034"/>
    </source>
</evidence>
<organism evidence="23 24">
    <name type="scientific">Fervidicella metallireducens AeB</name>
    <dbReference type="NCBI Taxonomy" id="1403537"/>
    <lineage>
        <taxon>Bacteria</taxon>
        <taxon>Bacillati</taxon>
        <taxon>Bacillota</taxon>
        <taxon>Clostridia</taxon>
        <taxon>Eubacteriales</taxon>
        <taxon>Clostridiaceae</taxon>
        <taxon>Fervidicella</taxon>
    </lineage>
</organism>
<keyword evidence="13" id="KW-0862">Zinc</keyword>
<dbReference type="AlphaFoldDB" id="A0A017RZN7"/>
<evidence type="ECO:0000256" key="7">
    <source>
        <dbReference type="ARBA" id="ARBA00022645"/>
    </source>
</evidence>
<dbReference type="GO" id="GO:0006508">
    <property type="term" value="P:proteolysis"/>
    <property type="evidence" value="ECO:0007669"/>
    <property type="project" value="UniProtKB-KW"/>
</dbReference>
<dbReference type="InterPro" id="IPR003137">
    <property type="entry name" value="PA_domain"/>
</dbReference>
<protein>
    <recommendedName>
        <fullName evidence="5">Carboxypeptidase Q</fullName>
    </recommendedName>
    <alternativeName>
        <fullName evidence="20">Plasma glutamate carboxypeptidase</fullName>
    </alternativeName>
</protein>
<evidence type="ECO:0000313" key="24">
    <source>
        <dbReference type="Proteomes" id="UP000019681"/>
    </source>
</evidence>
<evidence type="ECO:0000313" key="23">
    <source>
        <dbReference type="EMBL" id="EYE89864.1"/>
    </source>
</evidence>
<dbReference type="STRING" id="1403537.Q428_00265"/>
<feature type="domain" description="PA" evidence="21">
    <location>
        <begin position="137"/>
        <end position="215"/>
    </location>
</feature>
<evidence type="ECO:0000256" key="5">
    <source>
        <dbReference type="ARBA" id="ARBA00014116"/>
    </source>
</evidence>
<evidence type="ECO:0000256" key="1">
    <source>
        <dbReference type="ARBA" id="ARBA00004240"/>
    </source>
</evidence>
<dbReference type="InterPro" id="IPR039866">
    <property type="entry name" value="CPQ"/>
</dbReference>
<dbReference type="GO" id="GO:0070573">
    <property type="term" value="F:metallodipeptidase activity"/>
    <property type="evidence" value="ECO:0007669"/>
    <property type="project" value="InterPro"/>
</dbReference>
<evidence type="ECO:0000256" key="9">
    <source>
        <dbReference type="ARBA" id="ARBA00022723"/>
    </source>
</evidence>
<dbReference type="Gene3D" id="3.40.630.10">
    <property type="entry name" value="Zn peptidases"/>
    <property type="match status" value="1"/>
</dbReference>
<sequence>MKKIFLFLSLIVFSTLNLLITSQNLVFARLNKSDLSSIKFKDFSKNISKDRMFEHIKYLANTDNARITGTDGEKRASSYIKNEFQKLGLTVEEQFFPVIRYKCSQTKVTLISPEKEDIYSCALTYSAPTPPEGITAEVCYIDAGTTKDFQEADIKGKLVLIKRNRNYFDSKILYAYKYGAVGIIFYDPETSCTFDAELYGPSKIPALSISEPDASYIKNLLFSNKKVKINIKVISETTIKNSSNIIATKKANLNSTDTKTLIIGAHYDGVNTPAANDNASGIAVLLETAGILSKENLNCNIKFIAFGAEEIGLKGSTYYVSKLTTRDINNIISMINIDMAGVGNTLYLHTLNSLNPSFVADISEECIKRSGYNYTIFDQDSSDHVPFENAGIPFVYFEYGPCDNYHTDNDVPSKISKNNLFNVCNVVTKVAFEICSNPKKYLNIQR</sequence>
<name>A0A017RZN7_9CLOT</name>
<comment type="subunit">
    <text evidence="19">Homodimer. The monomeric form is inactive while the homodimer is active.</text>
</comment>
<evidence type="ECO:0000256" key="16">
    <source>
        <dbReference type="ARBA" id="ARBA00023145"/>
    </source>
</evidence>
<keyword evidence="18" id="KW-0458">Lysosome</keyword>
<evidence type="ECO:0000256" key="15">
    <source>
        <dbReference type="ARBA" id="ARBA00023049"/>
    </source>
</evidence>
<evidence type="ECO:0000256" key="12">
    <source>
        <dbReference type="ARBA" id="ARBA00022824"/>
    </source>
</evidence>
<dbReference type="SUPFAM" id="SSF53187">
    <property type="entry name" value="Zn-dependent exopeptidases"/>
    <property type="match status" value="1"/>
</dbReference>
<evidence type="ECO:0000259" key="21">
    <source>
        <dbReference type="Pfam" id="PF02225"/>
    </source>
</evidence>
<keyword evidence="12" id="KW-0256">Endoplasmic reticulum</keyword>
<evidence type="ECO:0000256" key="17">
    <source>
        <dbReference type="ARBA" id="ARBA00023180"/>
    </source>
</evidence>
<evidence type="ECO:0000256" key="3">
    <source>
        <dbReference type="ARBA" id="ARBA00004555"/>
    </source>
</evidence>
<dbReference type="EMBL" id="AZQP01000001">
    <property type="protein sequence ID" value="EYE89864.1"/>
    <property type="molecule type" value="Genomic_DNA"/>
</dbReference>
<accession>A0A017RZN7</accession>
<feature type="domain" description="Peptidase M28" evidence="22">
    <location>
        <begin position="244"/>
        <end position="428"/>
    </location>
</feature>
<keyword evidence="17" id="KW-0325">Glycoprotein</keyword>
<keyword evidence="8" id="KW-0645">Protease</keyword>
<dbReference type="InterPro" id="IPR046450">
    <property type="entry name" value="PA_dom_sf"/>
</dbReference>
<dbReference type="GO" id="GO:0005764">
    <property type="term" value="C:lysosome"/>
    <property type="evidence" value="ECO:0007669"/>
    <property type="project" value="UniProtKB-SubCell"/>
</dbReference>
<keyword evidence="24" id="KW-1185">Reference proteome</keyword>
<reference evidence="23 24" key="1">
    <citation type="journal article" date="2014" name="Genome Announc.">
        <title>Draft Genome Sequence of Fervidicella metallireducens Strain AeBT, an Iron-Reducing Thermoanaerobe from the Great Artesian Basin.</title>
        <authorList>
            <person name="Patel B.K."/>
        </authorList>
    </citation>
    <scope>NUCLEOTIDE SEQUENCE [LARGE SCALE GENOMIC DNA]</scope>
    <source>
        <strain evidence="23 24">AeB</strain>
    </source>
</reference>
<dbReference type="SUPFAM" id="SSF52025">
    <property type="entry name" value="PA domain"/>
    <property type="match status" value="1"/>
</dbReference>
<comment type="caution">
    <text evidence="23">The sequence shown here is derived from an EMBL/GenBank/DDBJ whole genome shotgun (WGS) entry which is preliminary data.</text>
</comment>
<keyword evidence="14" id="KW-0333">Golgi apparatus</keyword>
<dbReference type="GO" id="GO:0046872">
    <property type="term" value="F:metal ion binding"/>
    <property type="evidence" value="ECO:0007669"/>
    <property type="project" value="UniProtKB-KW"/>
</dbReference>
<dbReference type="InterPro" id="IPR007484">
    <property type="entry name" value="Peptidase_M28"/>
</dbReference>
<dbReference type="Gene3D" id="3.50.30.30">
    <property type="match status" value="1"/>
</dbReference>
<comment type="subcellular location">
    <subcellularLocation>
        <location evidence="1">Endoplasmic reticulum</location>
    </subcellularLocation>
    <subcellularLocation>
        <location evidence="3">Golgi apparatus</location>
    </subcellularLocation>
    <subcellularLocation>
        <location evidence="2">Lysosome</location>
    </subcellularLocation>
    <subcellularLocation>
        <location evidence="4">Secreted</location>
    </subcellularLocation>
</comment>
<keyword evidence="10" id="KW-0732">Signal</keyword>
<dbReference type="PANTHER" id="PTHR12053">
    <property type="entry name" value="PROTEASE FAMILY M28 PLASMA GLUTAMATE CARBOXYPEPTIDASE-RELATED"/>
    <property type="match status" value="1"/>
</dbReference>
<keyword evidence="11" id="KW-0378">Hydrolase</keyword>
<evidence type="ECO:0000259" key="22">
    <source>
        <dbReference type="Pfam" id="PF04389"/>
    </source>
</evidence>
<dbReference type="OrthoDB" id="9762302at2"/>
<dbReference type="Pfam" id="PF02225">
    <property type="entry name" value="PA"/>
    <property type="match status" value="1"/>
</dbReference>
<dbReference type="GO" id="GO:0005576">
    <property type="term" value="C:extracellular region"/>
    <property type="evidence" value="ECO:0007669"/>
    <property type="project" value="UniProtKB-SubCell"/>
</dbReference>
<keyword evidence="7" id="KW-0121">Carboxypeptidase</keyword>
<dbReference type="RefSeq" id="WP_035377089.1">
    <property type="nucleotide sequence ID" value="NZ_AZQP01000001.1"/>
</dbReference>
<gene>
    <name evidence="23" type="ORF">Q428_00265</name>
</gene>
<dbReference type="Proteomes" id="UP000019681">
    <property type="component" value="Unassembled WGS sequence"/>
</dbReference>
<evidence type="ECO:0000256" key="11">
    <source>
        <dbReference type="ARBA" id="ARBA00022801"/>
    </source>
</evidence>
<dbReference type="PANTHER" id="PTHR12053:SF3">
    <property type="entry name" value="CARBOXYPEPTIDASE Q"/>
    <property type="match status" value="1"/>
</dbReference>
<evidence type="ECO:0000256" key="6">
    <source>
        <dbReference type="ARBA" id="ARBA00022525"/>
    </source>
</evidence>
<evidence type="ECO:0000256" key="13">
    <source>
        <dbReference type="ARBA" id="ARBA00022833"/>
    </source>
</evidence>
<keyword evidence="16" id="KW-0865">Zymogen</keyword>
<evidence type="ECO:0000256" key="19">
    <source>
        <dbReference type="ARBA" id="ARBA00025833"/>
    </source>
</evidence>
<keyword evidence="9" id="KW-0479">Metal-binding</keyword>
<evidence type="ECO:0000256" key="20">
    <source>
        <dbReference type="ARBA" id="ARBA00033328"/>
    </source>
</evidence>
<evidence type="ECO:0000256" key="10">
    <source>
        <dbReference type="ARBA" id="ARBA00022729"/>
    </source>
</evidence>
<dbReference type="Pfam" id="PF04389">
    <property type="entry name" value="Peptidase_M28"/>
    <property type="match status" value="1"/>
</dbReference>
<evidence type="ECO:0000256" key="18">
    <source>
        <dbReference type="ARBA" id="ARBA00023228"/>
    </source>
</evidence>
<evidence type="ECO:0000256" key="2">
    <source>
        <dbReference type="ARBA" id="ARBA00004371"/>
    </source>
</evidence>
<keyword evidence="6" id="KW-0964">Secreted</keyword>